<proteinExistence type="predicted"/>
<feature type="compositionally biased region" description="Polar residues" evidence="1">
    <location>
        <begin position="53"/>
        <end position="65"/>
    </location>
</feature>
<dbReference type="Proteomes" id="UP000765509">
    <property type="component" value="Unassembled WGS sequence"/>
</dbReference>
<feature type="compositionally biased region" description="Basic residues" evidence="1">
    <location>
        <begin position="10"/>
        <end position="19"/>
    </location>
</feature>
<feature type="region of interest" description="Disordered" evidence="1">
    <location>
        <begin position="1"/>
        <end position="80"/>
    </location>
</feature>
<gene>
    <name evidence="2" type="ORF">O181_069977</name>
</gene>
<evidence type="ECO:0000313" key="3">
    <source>
        <dbReference type="Proteomes" id="UP000765509"/>
    </source>
</evidence>
<keyword evidence="3" id="KW-1185">Reference proteome</keyword>
<dbReference type="EMBL" id="AVOT02035838">
    <property type="protein sequence ID" value="MBW0530262.1"/>
    <property type="molecule type" value="Genomic_DNA"/>
</dbReference>
<protein>
    <submittedName>
        <fullName evidence="2">Uncharacterized protein</fullName>
    </submittedName>
</protein>
<comment type="caution">
    <text evidence="2">The sequence shown here is derived from an EMBL/GenBank/DDBJ whole genome shotgun (WGS) entry which is preliminary data.</text>
</comment>
<dbReference type="AlphaFoldDB" id="A0A9Q3I7T6"/>
<evidence type="ECO:0000256" key="1">
    <source>
        <dbReference type="SAM" id="MobiDB-lite"/>
    </source>
</evidence>
<evidence type="ECO:0000313" key="2">
    <source>
        <dbReference type="EMBL" id="MBW0530262.1"/>
    </source>
</evidence>
<sequence length="130" mass="14206">MEGAAPSRRGGVKSRRSRSFSRLLGGYPSIPQGPRSRSGESEDEEGQYDGANDSINGTTNSSSCPKGQFKTPSMKEPDSYDGAKAYKLRGFIQSFQLIFHKEPANFFSGGKKLLYSTSSLTDRAGKWIEP</sequence>
<dbReference type="OrthoDB" id="2691415at2759"/>
<name>A0A9Q3I7T6_9BASI</name>
<reference evidence="2" key="1">
    <citation type="submission" date="2021-03" db="EMBL/GenBank/DDBJ databases">
        <title>Draft genome sequence of rust myrtle Austropuccinia psidii MF-1, a brazilian biotype.</title>
        <authorList>
            <person name="Quecine M.C."/>
            <person name="Pachon D.M.R."/>
            <person name="Bonatelli M.L."/>
            <person name="Correr F.H."/>
            <person name="Franceschini L.M."/>
            <person name="Leite T.F."/>
            <person name="Margarido G.R.A."/>
            <person name="Almeida C.A."/>
            <person name="Ferrarezi J.A."/>
            <person name="Labate C.A."/>
        </authorList>
    </citation>
    <scope>NUCLEOTIDE SEQUENCE</scope>
    <source>
        <strain evidence="2">MF-1</strain>
    </source>
</reference>
<accession>A0A9Q3I7T6</accession>
<organism evidence="2 3">
    <name type="scientific">Austropuccinia psidii MF-1</name>
    <dbReference type="NCBI Taxonomy" id="1389203"/>
    <lineage>
        <taxon>Eukaryota</taxon>
        <taxon>Fungi</taxon>
        <taxon>Dikarya</taxon>
        <taxon>Basidiomycota</taxon>
        <taxon>Pucciniomycotina</taxon>
        <taxon>Pucciniomycetes</taxon>
        <taxon>Pucciniales</taxon>
        <taxon>Sphaerophragmiaceae</taxon>
        <taxon>Austropuccinia</taxon>
    </lineage>
</organism>